<proteinExistence type="predicted"/>
<reference evidence="1 2" key="1">
    <citation type="journal article" date="2022" name="DNA Res.">
        <title>Chromosomal-level genome assembly of the orchid tree Bauhinia variegata (Leguminosae; Cercidoideae) supports the allotetraploid origin hypothesis of Bauhinia.</title>
        <authorList>
            <person name="Zhong Y."/>
            <person name="Chen Y."/>
            <person name="Zheng D."/>
            <person name="Pang J."/>
            <person name="Liu Y."/>
            <person name="Luo S."/>
            <person name="Meng S."/>
            <person name="Qian L."/>
            <person name="Wei D."/>
            <person name="Dai S."/>
            <person name="Zhou R."/>
        </authorList>
    </citation>
    <scope>NUCLEOTIDE SEQUENCE [LARGE SCALE GENOMIC DNA]</scope>
    <source>
        <strain evidence="1">BV-YZ2020</strain>
    </source>
</reference>
<sequence length="137" mass="15502">MFLLKQSDAPVISLIVQDMKIEVDTMHTEYKQLEMALIETEVKESLRRKHVSRMREIKLGIRRLEKFMSALSSIQNALKMMINEIPNIGAISLVLGASPLLPQHVCRLNFSHGATVPSVVDDFSRSKAADRLSRKIT</sequence>
<evidence type="ECO:0000313" key="2">
    <source>
        <dbReference type="Proteomes" id="UP000828941"/>
    </source>
</evidence>
<dbReference type="EMBL" id="CM039429">
    <property type="protein sequence ID" value="KAI4349527.1"/>
    <property type="molecule type" value="Genomic_DNA"/>
</dbReference>
<keyword evidence="2" id="KW-1185">Reference proteome</keyword>
<organism evidence="1 2">
    <name type="scientific">Bauhinia variegata</name>
    <name type="common">Purple orchid tree</name>
    <name type="synonym">Phanera variegata</name>
    <dbReference type="NCBI Taxonomy" id="167791"/>
    <lineage>
        <taxon>Eukaryota</taxon>
        <taxon>Viridiplantae</taxon>
        <taxon>Streptophyta</taxon>
        <taxon>Embryophyta</taxon>
        <taxon>Tracheophyta</taxon>
        <taxon>Spermatophyta</taxon>
        <taxon>Magnoliopsida</taxon>
        <taxon>eudicotyledons</taxon>
        <taxon>Gunneridae</taxon>
        <taxon>Pentapetalae</taxon>
        <taxon>rosids</taxon>
        <taxon>fabids</taxon>
        <taxon>Fabales</taxon>
        <taxon>Fabaceae</taxon>
        <taxon>Cercidoideae</taxon>
        <taxon>Cercideae</taxon>
        <taxon>Bauhiniinae</taxon>
        <taxon>Bauhinia</taxon>
    </lineage>
</organism>
<gene>
    <name evidence="1" type="ORF">L6164_010107</name>
</gene>
<protein>
    <submittedName>
        <fullName evidence="1">Uncharacterized protein</fullName>
    </submittedName>
</protein>
<evidence type="ECO:0000313" key="1">
    <source>
        <dbReference type="EMBL" id="KAI4349527.1"/>
    </source>
</evidence>
<accession>A0ACB9PL83</accession>
<name>A0ACB9PL83_BAUVA</name>
<dbReference type="Proteomes" id="UP000828941">
    <property type="component" value="Chromosome 4"/>
</dbReference>
<comment type="caution">
    <text evidence="1">The sequence shown here is derived from an EMBL/GenBank/DDBJ whole genome shotgun (WGS) entry which is preliminary data.</text>
</comment>